<dbReference type="CDD" id="cd13120">
    <property type="entry name" value="BF2867_like_N"/>
    <property type="match status" value="1"/>
</dbReference>
<sequence length="699" mass="75958">MNKFYLLVAASCLLGASCSEESYKQDFSTPGTNRISFSCTAEKSDGSLTIWDSDSQIGLFCEQTGTNNQKLTISAASAGSETALFYTDLEWRSGAHKFALYTPYDETNTSTVIGGTLPTTYAQTGTSADYLARYNLTYGLVESAPTEKNTPVAVTMKSMLKPVEIHIQSSNYTSGWTVEQITIEAPADQVLAGDYTFDLATGEHEFTAGQVSKVTINLPSLPMSEEGVRAYMLAAAEEAVTSSCSFEITLASEEEGNLLLRGTHALAATTELSVDEFDATIVDDNAIDLSKLNGRDETANCYIASQPGVTYKFPATVMGNGYTTPAVPGYTTNDGMAPGITPARLDPKSAQVLWQTEPDLVSNIKLRNGYVYFTLNGEAEGGTLTAGNAVIAVYSDAGAAGDILWSWHIWVTDADLDNLLQTWTVHADAAQYSSYCDPQLMDRNLGALTSAEFSESGTNESHGLHYQWGRKDPFIGADNSGSQSRIAAPTYDSQNKELGAMTKASSFSSAAVWTHVDQKLSRSDIAKYPMAFVAGADNHFWMEETAHDLWGLPISGIESNDLGHKTIYDPCPPGYRVMNPYAMSGVTSAMAGGALKSLTHRVLNAATYRDDQTGLQLYCDEARTTIAKLPAGGLVYYEKADNFFPFDRTGTYGYYWTTTMMSSGNSFQACRMHFDWNNFVSIEKAYASYGHNVRCEKIK</sequence>
<dbReference type="PROSITE" id="PS51257">
    <property type="entry name" value="PROKAR_LIPOPROTEIN"/>
    <property type="match status" value="1"/>
</dbReference>
<name>A0A9D1Z1R7_9BACT</name>
<proteinExistence type="predicted"/>
<evidence type="ECO:0000313" key="1">
    <source>
        <dbReference type="EMBL" id="HIY69396.1"/>
    </source>
</evidence>
<comment type="caution">
    <text evidence="1">The sequence shown here is derived from an EMBL/GenBank/DDBJ whole genome shotgun (WGS) entry which is preliminary data.</text>
</comment>
<gene>
    <name evidence="1" type="ORF">H9828_08265</name>
</gene>
<organism evidence="1 2">
    <name type="scientific">Candidatus Alistipes intestinigallinarum</name>
    <dbReference type="NCBI Taxonomy" id="2838440"/>
    <lineage>
        <taxon>Bacteria</taxon>
        <taxon>Pseudomonadati</taxon>
        <taxon>Bacteroidota</taxon>
        <taxon>Bacteroidia</taxon>
        <taxon>Bacteroidales</taxon>
        <taxon>Rikenellaceae</taxon>
        <taxon>Alistipes</taxon>
    </lineage>
</organism>
<protein>
    <recommendedName>
        <fullName evidence="3">DUF4906 domain-containing protein</fullName>
    </recommendedName>
</protein>
<dbReference type="InterPro" id="IPR042278">
    <property type="entry name" value="Mfa-like_1_N"/>
</dbReference>
<dbReference type="EMBL" id="DXDA01000065">
    <property type="protein sequence ID" value="HIY69396.1"/>
    <property type="molecule type" value="Genomic_DNA"/>
</dbReference>
<dbReference type="AlphaFoldDB" id="A0A9D1Z1R7"/>
<reference evidence="1" key="1">
    <citation type="journal article" date="2021" name="PeerJ">
        <title>Extensive microbial diversity within the chicken gut microbiome revealed by metagenomics and culture.</title>
        <authorList>
            <person name="Gilroy R."/>
            <person name="Ravi A."/>
            <person name="Getino M."/>
            <person name="Pursley I."/>
            <person name="Horton D.L."/>
            <person name="Alikhan N.F."/>
            <person name="Baker D."/>
            <person name="Gharbi K."/>
            <person name="Hall N."/>
            <person name="Watson M."/>
            <person name="Adriaenssens E.M."/>
            <person name="Foster-Nyarko E."/>
            <person name="Jarju S."/>
            <person name="Secka A."/>
            <person name="Antonio M."/>
            <person name="Oren A."/>
            <person name="Chaudhuri R.R."/>
            <person name="La Ragione R."/>
            <person name="Hildebrand F."/>
            <person name="Pallen M.J."/>
        </authorList>
    </citation>
    <scope>NUCLEOTIDE SEQUENCE</scope>
    <source>
        <strain evidence="1">5134</strain>
    </source>
</reference>
<accession>A0A9D1Z1R7</accession>
<evidence type="ECO:0008006" key="3">
    <source>
        <dbReference type="Google" id="ProtNLM"/>
    </source>
</evidence>
<dbReference type="Proteomes" id="UP000886844">
    <property type="component" value="Unassembled WGS sequence"/>
</dbReference>
<reference evidence="1" key="2">
    <citation type="submission" date="2021-04" db="EMBL/GenBank/DDBJ databases">
        <authorList>
            <person name="Gilroy R."/>
        </authorList>
    </citation>
    <scope>NUCLEOTIDE SEQUENCE</scope>
    <source>
        <strain evidence="1">5134</strain>
    </source>
</reference>
<dbReference type="Gene3D" id="2.60.40.2620">
    <property type="entry name" value="Fimbrillin-like"/>
    <property type="match status" value="1"/>
</dbReference>
<evidence type="ECO:0000313" key="2">
    <source>
        <dbReference type="Proteomes" id="UP000886844"/>
    </source>
</evidence>